<dbReference type="InterPro" id="IPR013101">
    <property type="entry name" value="LRR_PRU1-like"/>
</dbReference>
<dbReference type="SUPFAM" id="SSF52047">
    <property type="entry name" value="RNI-like"/>
    <property type="match status" value="1"/>
</dbReference>
<dbReference type="Gene3D" id="3.80.10.10">
    <property type="entry name" value="Ribonuclease Inhibitor"/>
    <property type="match status" value="1"/>
</dbReference>
<dbReference type="Pfam" id="PF13516">
    <property type="entry name" value="LRR_6"/>
    <property type="match status" value="1"/>
</dbReference>
<reference evidence="1" key="1">
    <citation type="submission" date="2020-03" db="EMBL/GenBank/DDBJ databases">
        <authorList>
            <person name="Zhang R."/>
        </authorList>
    </citation>
    <scope>NUCLEOTIDE SEQUENCE</scope>
</reference>
<organism evidence="1">
    <name type="scientific">Populus davidiana</name>
    <dbReference type="NCBI Taxonomy" id="266767"/>
    <lineage>
        <taxon>Eukaryota</taxon>
        <taxon>Viridiplantae</taxon>
        <taxon>Streptophyta</taxon>
        <taxon>Embryophyta</taxon>
        <taxon>Tracheophyta</taxon>
        <taxon>Spermatophyta</taxon>
        <taxon>Magnoliopsida</taxon>
        <taxon>eudicotyledons</taxon>
        <taxon>Gunneridae</taxon>
        <taxon>Pentapetalae</taxon>
        <taxon>rosids</taxon>
        <taxon>fabids</taxon>
        <taxon>Malpighiales</taxon>
        <taxon>Salicaceae</taxon>
        <taxon>Saliceae</taxon>
        <taxon>Populus</taxon>
    </lineage>
</organism>
<dbReference type="InterPro" id="IPR001611">
    <property type="entry name" value="Leu-rich_rpt"/>
</dbReference>
<dbReference type="EMBL" id="GILB01010201">
    <property type="protein sequence ID" value="NUU90534.1"/>
    <property type="molecule type" value="Transcribed_RNA"/>
</dbReference>
<dbReference type="Pfam" id="PF00560">
    <property type="entry name" value="LRR_1"/>
    <property type="match status" value="2"/>
</dbReference>
<dbReference type="InterPro" id="IPR032675">
    <property type="entry name" value="LRR_dom_sf"/>
</dbReference>
<evidence type="ECO:0000313" key="1">
    <source>
        <dbReference type="EMBL" id="NUU90534.1"/>
    </source>
</evidence>
<accession>A0A6M2EZK9</accession>
<dbReference type="Pfam" id="PF07723">
    <property type="entry name" value="LRR_2"/>
    <property type="match status" value="1"/>
</dbReference>
<name>A0A6M2EZK9_9ROSI</name>
<dbReference type="SMART" id="SM00365">
    <property type="entry name" value="LRR_SD22"/>
    <property type="match status" value="4"/>
</dbReference>
<dbReference type="PANTHER" id="PTHR48054:SF82">
    <property type="entry name" value="LRR RECEPTOR-LIKE SERINE_THREONINE-PROTEIN KINASE FLS2"/>
    <property type="match status" value="1"/>
</dbReference>
<dbReference type="PANTHER" id="PTHR48054">
    <property type="entry name" value="RECEPTOR KINASE-LIKE PROTEIN XA21"/>
    <property type="match status" value="1"/>
</dbReference>
<proteinExistence type="predicted"/>
<evidence type="ECO:0008006" key="2">
    <source>
        <dbReference type="Google" id="ProtNLM"/>
    </source>
</evidence>
<dbReference type="InterPro" id="IPR052592">
    <property type="entry name" value="LRR-RLK"/>
</dbReference>
<sequence length="118" mass="12825">MTFPKGLRNLKELYLSSNKFNDSILSSLNGFSSLKSLSLSNNKFTESTGFNGFQVLVSGLRQLEELDLSDNKFNDSILSFLSGFSTLKSLDLSGNMLTGSTGLNDSLNGKVVNHSYLG</sequence>
<protein>
    <recommendedName>
        <fullName evidence="2">Leucine-rich repeat-containing N-terminal plant-type domain-containing protein</fullName>
    </recommendedName>
</protein>
<dbReference type="AlphaFoldDB" id="A0A6M2EZK9"/>